<evidence type="ECO:0000256" key="5">
    <source>
        <dbReference type="ARBA" id="ARBA00051722"/>
    </source>
</evidence>
<name>A0AA86J5Q4_9BURK</name>
<comment type="similarity">
    <text evidence="1">Belongs to the low molecular weight phosphotyrosine protein phosphatase family.</text>
</comment>
<dbReference type="EC" id="3.1.3.48" evidence="2"/>
<organism evidence="8 9">
    <name type="scientific">Limnobacter thiooxidans</name>
    <dbReference type="NCBI Taxonomy" id="131080"/>
    <lineage>
        <taxon>Bacteria</taxon>
        <taxon>Pseudomonadati</taxon>
        <taxon>Pseudomonadota</taxon>
        <taxon>Betaproteobacteria</taxon>
        <taxon>Burkholderiales</taxon>
        <taxon>Burkholderiaceae</taxon>
        <taxon>Limnobacter</taxon>
    </lineage>
</organism>
<dbReference type="InterPro" id="IPR036196">
    <property type="entry name" value="Ptyr_pPase_sf"/>
</dbReference>
<dbReference type="InterPro" id="IPR023485">
    <property type="entry name" value="Ptyr_pPase"/>
</dbReference>
<comment type="catalytic activity">
    <reaction evidence="5">
        <text>O-phospho-L-tyrosyl-[protein] + H2O = L-tyrosyl-[protein] + phosphate</text>
        <dbReference type="Rhea" id="RHEA:10684"/>
        <dbReference type="Rhea" id="RHEA-COMP:10136"/>
        <dbReference type="Rhea" id="RHEA-COMP:20101"/>
        <dbReference type="ChEBI" id="CHEBI:15377"/>
        <dbReference type="ChEBI" id="CHEBI:43474"/>
        <dbReference type="ChEBI" id="CHEBI:46858"/>
        <dbReference type="ChEBI" id="CHEBI:61978"/>
        <dbReference type="EC" id="3.1.3.48"/>
    </reaction>
</comment>
<gene>
    <name evidence="8" type="ORF">RGQ30_02810</name>
</gene>
<keyword evidence="4" id="KW-0904">Protein phosphatase</keyword>
<dbReference type="InterPro" id="IPR017867">
    <property type="entry name" value="Tyr_phospatase_low_mol_wt"/>
</dbReference>
<evidence type="ECO:0000256" key="6">
    <source>
        <dbReference type="PIRSR" id="PIRSR617867-1"/>
    </source>
</evidence>
<sequence length="152" mass="16613">MATPLVTVICTANICRSPMGQAILQAKADAAGLKINVNSCGVQALTGKRPDKQALGALERAGYSIGEEKRAEQLLMPQANATQLMLVMESRHKQWVVQNYPAYSGKVWLMGHWNQQSEVADPIGKGPNEFDACLKVLEGDIDLWLPKLRALL</sequence>
<evidence type="ECO:0000313" key="9">
    <source>
        <dbReference type="Proteomes" id="UP001329151"/>
    </source>
</evidence>
<dbReference type="AlphaFoldDB" id="A0AA86J5Q4"/>
<evidence type="ECO:0000256" key="1">
    <source>
        <dbReference type="ARBA" id="ARBA00011063"/>
    </source>
</evidence>
<dbReference type="SUPFAM" id="SSF52788">
    <property type="entry name" value="Phosphotyrosine protein phosphatases I"/>
    <property type="match status" value="1"/>
</dbReference>
<feature type="active site" evidence="6">
    <location>
        <position position="16"/>
    </location>
</feature>
<keyword evidence="3" id="KW-0378">Hydrolase</keyword>
<reference evidence="8 9" key="1">
    <citation type="submission" date="2023-10" db="EMBL/GenBank/DDBJ databases">
        <title>Complete Genome Sequence of Limnobacter thiooxidans CS-K2T, Isolated from freshwater lake sediments in Bavaria, Germany.</title>
        <authorList>
            <person name="Naruki M."/>
            <person name="Watanabe A."/>
            <person name="Warashina T."/>
            <person name="Morita T."/>
            <person name="Arakawa K."/>
        </authorList>
    </citation>
    <scope>NUCLEOTIDE SEQUENCE [LARGE SCALE GENOMIC DNA]</scope>
    <source>
        <strain evidence="8 9">CS-K2</strain>
    </source>
</reference>
<dbReference type="PRINTS" id="PR00719">
    <property type="entry name" value="LMWPTPASE"/>
</dbReference>
<keyword evidence="9" id="KW-1185">Reference proteome</keyword>
<dbReference type="PANTHER" id="PTHR11717">
    <property type="entry name" value="LOW MOLECULAR WEIGHT PROTEIN TYROSINE PHOSPHATASE"/>
    <property type="match status" value="1"/>
</dbReference>
<evidence type="ECO:0000256" key="4">
    <source>
        <dbReference type="ARBA" id="ARBA00022912"/>
    </source>
</evidence>
<dbReference type="PANTHER" id="PTHR11717:SF31">
    <property type="entry name" value="LOW MOLECULAR WEIGHT PROTEIN-TYROSINE-PHOSPHATASE ETP-RELATED"/>
    <property type="match status" value="1"/>
</dbReference>
<dbReference type="Gene3D" id="3.40.50.2300">
    <property type="match status" value="1"/>
</dbReference>
<dbReference type="KEGG" id="lto:RGQ30_02810"/>
<feature type="domain" description="Phosphotyrosine protein phosphatase I" evidence="7">
    <location>
        <begin position="4"/>
        <end position="147"/>
    </location>
</feature>
<evidence type="ECO:0000313" key="8">
    <source>
        <dbReference type="EMBL" id="BET24780.1"/>
    </source>
</evidence>
<dbReference type="InterPro" id="IPR050438">
    <property type="entry name" value="LMW_PTPase"/>
</dbReference>
<dbReference type="Pfam" id="PF01451">
    <property type="entry name" value="LMWPc"/>
    <property type="match status" value="1"/>
</dbReference>
<dbReference type="RefSeq" id="WP_130558682.1">
    <property type="nucleotide sequence ID" value="NZ_AP028947.1"/>
</dbReference>
<evidence type="ECO:0000259" key="7">
    <source>
        <dbReference type="SMART" id="SM00226"/>
    </source>
</evidence>
<dbReference type="GO" id="GO:0004725">
    <property type="term" value="F:protein tyrosine phosphatase activity"/>
    <property type="evidence" value="ECO:0007669"/>
    <property type="project" value="UniProtKB-EC"/>
</dbReference>
<protein>
    <recommendedName>
        <fullName evidence="2">protein-tyrosine-phosphatase</fullName>
        <ecNumber evidence="2">3.1.3.48</ecNumber>
    </recommendedName>
</protein>
<feature type="active site" description="Nucleophile" evidence="6">
    <location>
        <position position="10"/>
    </location>
</feature>
<dbReference type="EMBL" id="AP028947">
    <property type="protein sequence ID" value="BET24780.1"/>
    <property type="molecule type" value="Genomic_DNA"/>
</dbReference>
<proteinExistence type="inferred from homology"/>
<feature type="active site" description="Proton donor" evidence="6">
    <location>
        <position position="121"/>
    </location>
</feature>
<dbReference type="SMART" id="SM00226">
    <property type="entry name" value="LMWPc"/>
    <property type="match status" value="1"/>
</dbReference>
<dbReference type="Proteomes" id="UP001329151">
    <property type="component" value="Chromosome"/>
</dbReference>
<evidence type="ECO:0000256" key="2">
    <source>
        <dbReference type="ARBA" id="ARBA00013064"/>
    </source>
</evidence>
<evidence type="ECO:0000256" key="3">
    <source>
        <dbReference type="ARBA" id="ARBA00022801"/>
    </source>
</evidence>
<accession>A0AA86J5Q4</accession>